<dbReference type="GO" id="GO:0032729">
    <property type="term" value="P:positive regulation of type II interferon production"/>
    <property type="evidence" value="ECO:0007669"/>
    <property type="project" value="Ensembl"/>
</dbReference>
<feature type="non-terminal residue" evidence="1">
    <location>
        <position position="42"/>
    </location>
</feature>
<comment type="caution">
    <text evidence="1">The sequence shown here is derived from an EMBL/GenBank/DDBJ whole genome shotgun (WGS) entry which is preliminary data.</text>
</comment>
<evidence type="ECO:0000313" key="2">
    <source>
        <dbReference type="EMBL" id="PNJ59186.1"/>
    </source>
</evidence>
<accession>A0A2J8VNT6</accession>
<evidence type="ECO:0000313" key="1">
    <source>
        <dbReference type="EMBL" id="PNJ59185.1"/>
    </source>
</evidence>
<dbReference type="GO" id="GO:0071356">
    <property type="term" value="P:cellular response to tumor necrosis factor"/>
    <property type="evidence" value="ECO:0007669"/>
    <property type="project" value="Ensembl"/>
</dbReference>
<reference evidence="1" key="1">
    <citation type="submission" date="2017-12" db="EMBL/GenBank/DDBJ databases">
        <title>High-resolution comparative analysis of great ape genomes.</title>
        <authorList>
            <person name="Pollen A."/>
            <person name="Hastie A."/>
            <person name="Hormozdiari F."/>
            <person name="Dougherty M."/>
            <person name="Liu R."/>
            <person name="Chaisson M."/>
            <person name="Hoppe E."/>
            <person name="Hill C."/>
            <person name="Pang A."/>
            <person name="Hillier L."/>
            <person name="Baker C."/>
            <person name="Armstrong J."/>
            <person name="Shendure J."/>
            <person name="Paten B."/>
            <person name="Wilson R."/>
            <person name="Chao H."/>
            <person name="Schneider V."/>
            <person name="Ventura M."/>
            <person name="Kronenberg Z."/>
            <person name="Murali S."/>
            <person name="Gordon D."/>
            <person name="Cantsilieris S."/>
            <person name="Munson K."/>
            <person name="Nelson B."/>
            <person name="Raja A."/>
            <person name="Underwood J."/>
            <person name="Diekhans M."/>
            <person name="Fiddes I."/>
            <person name="Haussler D."/>
            <person name="Eichler E."/>
        </authorList>
    </citation>
    <scope>NUCLEOTIDE SEQUENCE [LARGE SCALE GENOMIC DNA]</scope>
    <source>
        <strain evidence="1">Susie</strain>
    </source>
</reference>
<sequence>LEEQPECREEKRGSLHVWKSELVEVEDDVSLRHSSSLTYRPC</sequence>
<proteinExistence type="predicted"/>
<dbReference type="AlphaFoldDB" id="A0A2J8VNT6"/>
<name>A0A2J8VNT6_PONAB</name>
<protein>
    <submittedName>
        <fullName evidence="1">HMHB1 isoform 1</fullName>
    </submittedName>
    <submittedName>
        <fullName evidence="2">HMHB1 isoform 2</fullName>
    </submittedName>
</protein>
<organism evidence="1">
    <name type="scientific">Pongo abelii</name>
    <name type="common">Sumatran orangutan</name>
    <name type="synonym">Pongo pygmaeus abelii</name>
    <dbReference type="NCBI Taxonomy" id="9601"/>
    <lineage>
        <taxon>Eukaryota</taxon>
        <taxon>Metazoa</taxon>
        <taxon>Chordata</taxon>
        <taxon>Craniata</taxon>
        <taxon>Vertebrata</taxon>
        <taxon>Euteleostomi</taxon>
        <taxon>Mammalia</taxon>
        <taxon>Eutheria</taxon>
        <taxon>Euarchontoglires</taxon>
        <taxon>Primates</taxon>
        <taxon>Haplorrhini</taxon>
        <taxon>Catarrhini</taxon>
        <taxon>Hominidae</taxon>
        <taxon>Pongo</taxon>
    </lineage>
</organism>
<dbReference type="EMBL" id="NDHI03003414">
    <property type="protein sequence ID" value="PNJ59185.1"/>
    <property type="molecule type" value="Genomic_DNA"/>
</dbReference>
<gene>
    <name evidence="1" type="ORF">CR201_G0017306</name>
</gene>
<dbReference type="EMBL" id="NDHI03003414">
    <property type="protein sequence ID" value="PNJ59186.1"/>
    <property type="molecule type" value="Genomic_DNA"/>
</dbReference>
<accession>H2PGX6</accession>
<feature type="non-terminal residue" evidence="1">
    <location>
        <position position="1"/>
    </location>
</feature>